<feature type="signal peptide" evidence="1">
    <location>
        <begin position="1"/>
        <end position="19"/>
    </location>
</feature>
<sequence length="198" mass="21677">MRALMVVGRVCVISCILYASIGCVFADARCGATALTNADIINCSSVAYKKIDKLLNEQYKALMLELDTPLKADLLAAQKNWIKLKDSYCEDENNAASGAEAPIESLSCETQLTSFRLNEVIYLRTGVIGDGFYKAVSIVNKASASMDYAKAVKYMAGDVDLGSLWATYAQQNCALSNTLFGEVAKRCKARMQFQMPIY</sequence>
<dbReference type="RefSeq" id="WP_152745170.1">
    <property type="nucleotide sequence ID" value="NZ_VUAZ01000003.1"/>
</dbReference>
<dbReference type="Gene3D" id="1.20.1270.180">
    <property type="match status" value="1"/>
</dbReference>
<protein>
    <submittedName>
        <fullName evidence="3">DUF1311 domain-containing protein</fullName>
    </submittedName>
</protein>
<keyword evidence="4" id="KW-1185">Reference proteome</keyword>
<evidence type="ECO:0000259" key="2">
    <source>
        <dbReference type="Pfam" id="PF07007"/>
    </source>
</evidence>
<dbReference type="PROSITE" id="PS51257">
    <property type="entry name" value="PROKAR_LIPOPROTEIN"/>
    <property type="match status" value="1"/>
</dbReference>
<accession>A0A5N7KFJ8</accession>
<reference evidence="3 4" key="2">
    <citation type="journal article" date="2023" name="Plant Pathol.">
        <title>Dismantling and reorganizing Pseudomonas marginalis sensu#lato.</title>
        <authorList>
            <person name="Sawada H."/>
            <person name="Fujikawa T."/>
            <person name="Satou M."/>
        </authorList>
    </citation>
    <scope>NUCLEOTIDE SEQUENCE [LARGE SCALE GENOMIC DNA]</scope>
    <source>
        <strain evidence="3 4">MAFF 212408</strain>
    </source>
</reference>
<evidence type="ECO:0000313" key="3">
    <source>
        <dbReference type="EMBL" id="MPR00760.1"/>
    </source>
</evidence>
<organism evidence="3 4">
    <name type="scientific">Pseudomonas kitaguniensis</name>
    <dbReference type="NCBI Taxonomy" id="2607908"/>
    <lineage>
        <taxon>Bacteria</taxon>
        <taxon>Pseudomonadati</taxon>
        <taxon>Pseudomonadota</taxon>
        <taxon>Gammaproteobacteria</taxon>
        <taxon>Pseudomonadales</taxon>
        <taxon>Pseudomonadaceae</taxon>
        <taxon>Pseudomonas</taxon>
    </lineage>
</organism>
<feature type="chain" id="PRO_5045153187" evidence="1">
    <location>
        <begin position="20"/>
        <end position="198"/>
    </location>
</feature>
<proteinExistence type="predicted"/>
<dbReference type="Pfam" id="PF07007">
    <property type="entry name" value="LprI"/>
    <property type="match status" value="1"/>
</dbReference>
<comment type="caution">
    <text evidence="3">The sequence shown here is derived from an EMBL/GenBank/DDBJ whole genome shotgun (WGS) entry which is preliminary data.</text>
</comment>
<keyword evidence="1" id="KW-0732">Signal</keyword>
<name>A0A5N7KFJ8_9PSED</name>
<feature type="domain" description="Lysozyme inhibitor LprI-like N-terminal" evidence="2">
    <location>
        <begin position="33"/>
        <end position="119"/>
    </location>
</feature>
<evidence type="ECO:0000313" key="4">
    <source>
        <dbReference type="Proteomes" id="UP000326112"/>
    </source>
</evidence>
<dbReference type="Proteomes" id="UP000326112">
    <property type="component" value="Unassembled WGS sequence"/>
</dbReference>
<dbReference type="InterPro" id="IPR009739">
    <property type="entry name" value="LprI-like_N"/>
</dbReference>
<gene>
    <name evidence="3" type="ORF">F0169_00955</name>
</gene>
<dbReference type="PANTHER" id="PTHR39176">
    <property type="entry name" value="PERIPLASMIC PROTEIN-RELATED"/>
    <property type="match status" value="1"/>
</dbReference>
<reference evidence="3 4" key="1">
    <citation type="journal article" date="2020" name="Int. J. Syst. Evol. Microbiol.">
        <title>Pseudomonas kitaguniensis sp. nov., a pathogen causing bacterial rot of Welsh onion in Japan.</title>
        <authorList>
            <person name="Sawada H."/>
            <person name="Fujikawa T."/>
            <person name="Nishiwaki Y."/>
            <person name="Horita H."/>
        </authorList>
    </citation>
    <scope>NUCLEOTIDE SEQUENCE [LARGE SCALE GENOMIC DNA]</scope>
    <source>
        <strain evidence="3 4">MAFF 212408</strain>
    </source>
</reference>
<dbReference type="EMBL" id="VUAZ01000003">
    <property type="protein sequence ID" value="MPR00760.1"/>
    <property type="molecule type" value="Genomic_DNA"/>
</dbReference>
<evidence type="ECO:0000256" key="1">
    <source>
        <dbReference type="SAM" id="SignalP"/>
    </source>
</evidence>
<dbReference type="PANTHER" id="PTHR39176:SF1">
    <property type="entry name" value="PERIPLASMIC PROTEIN"/>
    <property type="match status" value="1"/>
</dbReference>